<reference evidence="2 3" key="1">
    <citation type="submission" date="2019-09" db="EMBL/GenBank/DDBJ databases">
        <title>YIM 48816 draft genome.</title>
        <authorList>
            <person name="Jiang L."/>
        </authorList>
    </citation>
    <scope>NUCLEOTIDE SEQUENCE [LARGE SCALE GENOMIC DNA]</scope>
    <source>
        <strain evidence="2 3">YIM 48816</strain>
    </source>
</reference>
<proteinExistence type="predicted"/>
<sequence length="91" mass="9835">MSKHKISLTPRLVRAARALTGWQQQELADASGVPKPTISAFELKSEDGRMISANARLIIDAFERAGLEFIPENGGGAGIRFRVKRDAKAGS</sequence>
<feature type="domain" description="HTH cro/C1-type" evidence="1">
    <location>
        <begin position="13"/>
        <end position="42"/>
    </location>
</feature>
<evidence type="ECO:0000259" key="1">
    <source>
        <dbReference type="PROSITE" id="PS50943"/>
    </source>
</evidence>
<name>A0A6L3STJ3_9HYPH</name>
<comment type="caution">
    <text evidence="2">The sequence shown here is derived from an EMBL/GenBank/DDBJ whole genome shotgun (WGS) entry which is preliminary data.</text>
</comment>
<evidence type="ECO:0000313" key="3">
    <source>
        <dbReference type="Proteomes" id="UP000474159"/>
    </source>
</evidence>
<dbReference type="InterPro" id="IPR010982">
    <property type="entry name" value="Lambda_DNA-bd_dom_sf"/>
</dbReference>
<dbReference type="GO" id="GO:0003677">
    <property type="term" value="F:DNA binding"/>
    <property type="evidence" value="ECO:0007669"/>
    <property type="project" value="InterPro"/>
</dbReference>
<dbReference type="PROSITE" id="PS50943">
    <property type="entry name" value="HTH_CROC1"/>
    <property type="match status" value="1"/>
</dbReference>
<dbReference type="RefSeq" id="WP_151004671.1">
    <property type="nucleotide sequence ID" value="NZ_BPQY01000044.1"/>
</dbReference>
<accession>A0A6L3STJ3</accession>
<organism evidence="2 3">
    <name type="scientific">Methylobacterium soli</name>
    <dbReference type="NCBI Taxonomy" id="553447"/>
    <lineage>
        <taxon>Bacteria</taxon>
        <taxon>Pseudomonadati</taxon>
        <taxon>Pseudomonadota</taxon>
        <taxon>Alphaproteobacteria</taxon>
        <taxon>Hyphomicrobiales</taxon>
        <taxon>Methylobacteriaceae</taxon>
        <taxon>Methylobacterium</taxon>
    </lineage>
</organism>
<dbReference type="Pfam" id="PF01381">
    <property type="entry name" value="HTH_3"/>
    <property type="match status" value="1"/>
</dbReference>
<keyword evidence="3" id="KW-1185">Reference proteome</keyword>
<dbReference type="Proteomes" id="UP000474159">
    <property type="component" value="Unassembled WGS sequence"/>
</dbReference>
<gene>
    <name evidence="2" type="ORF">F6X53_28280</name>
</gene>
<dbReference type="OrthoDB" id="4419620at2"/>
<dbReference type="EMBL" id="VZZK01000049">
    <property type="protein sequence ID" value="KAB1072384.1"/>
    <property type="molecule type" value="Genomic_DNA"/>
</dbReference>
<dbReference type="CDD" id="cd00093">
    <property type="entry name" value="HTH_XRE"/>
    <property type="match status" value="1"/>
</dbReference>
<protein>
    <submittedName>
        <fullName evidence="2">Helix-turn-helix transcriptional regulator</fullName>
    </submittedName>
</protein>
<dbReference type="AlphaFoldDB" id="A0A6L3STJ3"/>
<dbReference type="InterPro" id="IPR001387">
    <property type="entry name" value="Cro/C1-type_HTH"/>
</dbReference>
<dbReference type="Gene3D" id="1.10.260.40">
    <property type="entry name" value="lambda repressor-like DNA-binding domains"/>
    <property type="match status" value="1"/>
</dbReference>
<dbReference type="SUPFAM" id="SSF47413">
    <property type="entry name" value="lambda repressor-like DNA-binding domains"/>
    <property type="match status" value="1"/>
</dbReference>
<evidence type="ECO:0000313" key="2">
    <source>
        <dbReference type="EMBL" id="KAB1072384.1"/>
    </source>
</evidence>